<name>A0A643CIZ6_BALPH</name>
<sequence>MWPEGRSPFSDCRATEESPTANVPREL</sequence>
<gene>
    <name evidence="2" type="ORF">E2I00_005975</name>
</gene>
<feature type="region of interest" description="Disordered" evidence="1">
    <location>
        <begin position="1"/>
        <end position="27"/>
    </location>
</feature>
<evidence type="ECO:0000313" key="3">
    <source>
        <dbReference type="Proteomes" id="UP000437017"/>
    </source>
</evidence>
<proteinExistence type="predicted"/>
<evidence type="ECO:0000313" key="2">
    <source>
        <dbReference type="EMBL" id="KAB0399888.1"/>
    </source>
</evidence>
<evidence type="ECO:0000256" key="1">
    <source>
        <dbReference type="SAM" id="MobiDB-lite"/>
    </source>
</evidence>
<reference evidence="2 3" key="1">
    <citation type="journal article" date="2019" name="PLoS ONE">
        <title>Genomic analyses reveal an absence of contemporary introgressive admixture between fin whales and blue whales, despite known hybrids.</title>
        <authorList>
            <person name="Westbury M.V."/>
            <person name="Petersen B."/>
            <person name="Lorenzen E.D."/>
        </authorList>
    </citation>
    <scope>NUCLEOTIDE SEQUENCE [LARGE SCALE GENOMIC DNA]</scope>
    <source>
        <strain evidence="2">FinWhale-01</strain>
    </source>
</reference>
<dbReference type="EMBL" id="SGJD01001445">
    <property type="protein sequence ID" value="KAB0399888.1"/>
    <property type="molecule type" value="Genomic_DNA"/>
</dbReference>
<keyword evidence="3" id="KW-1185">Reference proteome</keyword>
<organism evidence="2 3">
    <name type="scientific">Balaenoptera physalus</name>
    <name type="common">Fin whale</name>
    <name type="synonym">Balaena physalus</name>
    <dbReference type="NCBI Taxonomy" id="9770"/>
    <lineage>
        <taxon>Eukaryota</taxon>
        <taxon>Metazoa</taxon>
        <taxon>Chordata</taxon>
        <taxon>Craniata</taxon>
        <taxon>Vertebrata</taxon>
        <taxon>Euteleostomi</taxon>
        <taxon>Mammalia</taxon>
        <taxon>Eutheria</taxon>
        <taxon>Laurasiatheria</taxon>
        <taxon>Artiodactyla</taxon>
        <taxon>Whippomorpha</taxon>
        <taxon>Cetacea</taxon>
        <taxon>Mysticeti</taxon>
        <taxon>Balaenopteridae</taxon>
        <taxon>Balaenoptera</taxon>
    </lineage>
</organism>
<comment type="caution">
    <text evidence="2">The sequence shown here is derived from an EMBL/GenBank/DDBJ whole genome shotgun (WGS) entry which is preliminary data.</text>
</comment>
<protein>
    <submittedName>
        <fullName evidence="2">Uncharacterized protein</fullName>
    </submittedName>
</protein>
<accession>A0A643CIZ6</accession>
<dbReference type="Proteomes" id="UP000437017">
    <property type="component" value="Unassembled WGS sequence"/>
</dbReference>
<dbReference type="AlphaFoldDB" id="A0A643CIZ6"/>